<organism evidence="4 5">
    <name type="scientific">Candidatus Nanohalobium constans</name>
    <dbReference type="NCBI Taxonomy" id="2565781"/>
    <lineage>
        <taxon>Archaea</taxon>
        <taxon>Candidatus Nanohalarchaeota</taxon>
        <taxon>Candidatus Nanohalobia</taxon>
        <taxon>Candidatus Nanohalobiales</taxon>
        <taxon>Candidatus Nanohalobiaceae</taxon>
        <taxon>Candidatus Nanohalobium</taxon>
    </lineage>
</organism>
<dbReference type="GO" id="GO:0009117">
    <property type="term" value="P:nucleotide metabolic process"/>
    <property type="evidence" value="ECO:0007669"/>
    <property type="project" value="TreeGrafter"/>
</dbReference>
<dbReference type="GeneID" id="42364962"/>
<dbReference type="EMBL" id="CP040089">
    <property type="protein sequence ID" value="QGA80473.1"/>
    <property type="molecule type" value="Genomic_DNA"/>
</dbReference>
<protein>
    <submittedName>
        <fullName evidence="4">Histidine triad (HIT) family protein</fullName>
    </submittedName>
</protein>
<dbReference type="SUPFAM" id="SSF54197">
    <property type="entry name" value="HIT-like"/>
    <property type="match status" value="1"/>
</dbReference>
<feature type="region of interest" description="Disordered" evidence="2">
    <location>
        <begin position="138"/>
        <end position="202"/>
    </location>
</feature>
<dbReference type="Gene3D" id="3.30.428.10">
    <property type="entry name" value="HIT-like"/>
    <property type="match status" value="1"/>
</dbReference>
<evidence type="ECO:0000313" key="5">
    <source>
        <dbReference type="Proteomes" id="UP000377803"/>
    </source>
</evidence>
<dbReference type="OrthoDB" id="26806at2157"/>
<evidence type="ECO:0000313" key="4">
    <source>
        <dbReference type="EMBL" id="QGA80473.1"/>
    </source>
</evidence>
<gene>
    <name evidence="4" type="primary">hit2</name>
    <name evidence="4" type="ORF">LC1Nh_0577</name>
</gene>
<evidence type="ECO:0000256" key="2">
    <source>
        <dbReference type="SAM" id="MobiDB-lite"/>
    </source>
</evidence>
<reference evidence="5" key="1">
    <citation type="submission" date="2019-05" db="EMBL/GenBank/DDBJ databases">
        <title>Candidatus Nanohalobium constans, a novel model system to study the DPANN nano-sized archaea: genomic and physiological characterization of a nanoarchaeon co-cultured with its chitinotrophic host.</title>
        <authorList>
            <person name="La Cono V."/>
            <person name="Arcadi E."/>
            <person name="Crisafi F."/>
            <person name="Denaro R."/>
            <person name="La Spada G."/>
            <person name="Messina E."/>
            <person name="Smedile F."/>
            <person name="Toshchakov S.V."/>
            <person name="Shevchenko M.A."/>
            <person name="Golyshin P.N."/>
            <person name="Golyshina O.V."/>
            <person name="Ferrer M."/>
            <person name="Rohde M."/>
            <person name="Mushegian A."/>
            <person name="Sorokin D.Y."/>
            <person name="Giuliano L."/>
            <person name="Yakimov M.M."/>
        </authorList>
    </citation>
    <scope>NUCLEOTIDE SEQUENCE [LARGE SCALE GENOMIC DNA]</scope>
    <source>
        <strain evidence="5">LC1Nh</strain>
    </source>
</reference>
<feature type="domain" description="HIT" evidence="3">
    <location>
        <begin position="10"/>
        <end position="117"/>
    </location>
</feature>
<evidence type="ECO:0000259" key="3">
    <source>
        <dbReference type="PROSITE" id="PS51084"/>
    </source>
</evidence>
<dbReference type="PANTHER" id="PTHR46648:SF1">
    <property type="entry name" value="ADENOSINE 5'-MONOPHOSPHORAMIDASE HNT1"/>
    <property type="match status" value="1"/>
</dbReference>
<dbReference type="Proteomes" id="UP000377803">
    <property type="component" value="Chromosome"/>
</dbReference>
<dbReference type="AlphaFoldDB" id="A0A5Q0UFR9"/>
<feature type="compositionally biased region" description="Basic and acidic residues" evidence="2">
    <location>
        <begin position="152"/>
        <end position="169"/>
    </location>
</feature>
<dbReference type="RefSeq" id="WP_153550213.1">
    <property type="nucleotide sequence ID" value="NZ_CP040089.1"/>
</dbReference>
<dbReference type="KEGG" id="ncon:LC1Nh_0577"/>
<feature type="compositionally biased region" description="Basic and acidic residues" evidence="2">
    <location>
        <begin position="192"/>
        <end position="202"/>
    </location>
</feature>
<evidence type="ECO:0000256" key="1">
    <source>
        <dbReference type="PROSITE-ProRule" id="PRU00464"/>
    </source>
</evidence>
<sequence>MPPGQGDQCPFCQLIENPQQLITVGETENFYAWLEVQPRSKGHANVVPKDHKESILEFSPEEYHEAMTLVRETIDKAIDGLGADGASITMNVKEAGGQMLPHAYIQIFPRFEEDENAGTPTGAIFQHREDLQDQDKLKEIQGEMNSVSPNFETEKIEPHPESQRFKEEPEEKQEENVENSEESGEEEEDDGRPERGESIEWM</sequence>
<feature type="compositionally biased region" description="Acidic residues" evidence="2">
    <location>
        <begin position="170"/>
        <end position="191"/>
    </location>
</feature>
<dbReference type="PANTHER" id="PTHR46648">
    <property type="entry name" value="HIT FAMILY PROTEIN 1"/>
    <property type="match status" value="1"/>
</dbReference>
<dbReference type="Pfam" id="PF01230">
    <property type="entry name" value="HIT"/>
    <property type="match status" value="1"/>
</dbReference>
<keyword evidence="5" id="KW-1185">Reference proteome</keyword>
<dbReference type="GO" id="GO:0003824">
    <property type="term" value="F:catalytic activity"/>
    <property type="evidence" value="ECO:0007669"/>
    <property type="project" value="InterPro"/>
</dbReference>
<accession>A0A5Q0UFR9</accession>
<proteinExistence type="predicted"/>
<name>A0A5Q0UFR9_9ARCH</name>
<dbReference type="InterPro" id="IPR036265">
    <property type="entry name" value="HIT-like_sf"/>
</dbReference>
<dbReference type="InterPro" id="IPR001310">
    <property type="entry name" value="Histidine_triad_HIT"/>
</dbReference>
<dbReference type="PROSITE" id="PS51084">
    <property type="entry name" value="HIT_2"/>
    <property type="match status" value="1"/>
</dbReference>
<dbReference type="InterPro" id="IPR011146">
    <property type="entry name" value="HIT-like"/>
</dbReference>
<comment type="caution">
    <text evidence="1">Lacks conserved residue(s) required for the propagation of feature annotation.</text>
</comment>